<proteinExistence type="predicted"/>
<accession>A0A0R2P2W0</accession>
<dbReference type="PRINTS" id="PR00368">
    <property type="entry name" value="FADPNR"/>
</dbReference>
<dbReference type="Gene3D" id="3.30.390.30">
    <property type="match status" value="1"/>
</dbReference>
<dbReference type="AlphaFoldDB" id="A0A0R2P2W0"/>
<evidence type="ECO:0000313" key="6">
    <source>
        <dbReference type="EMBL" id="KRO31152.1"/>
    </source>
</evidence>
<dbReference type="EMBL" id="LIAS01000017">
    <property type="protein sequence ID" value="KRO31152.1"/>
    <property type="molecule type" value="Genomic_DNA"/>
</dbReference>
<dbReference type="PANTHER" id="PTHR43557:SF2">
    <property type="entry name" value="RIESKE DOMAIN-CONTAINING PROTEIN-RELATED"/>
    <property type="match status" value="1"/>
</dbReference>
<keyword evidence="3" id="KW-0274">FAD</keyword>
<dbReference type="InterPro" id="IPR016156">
    <property type="entry name" value="FAD/NAD-linked_Rdtase_dimer_sf"/>
</dbReference>
<protein>
    <recommendedName>
        <fullName evidence="5">FAD/NAD(P)-binding domain-containing protein</fullName>
    </recommendedName>
</protein>
<reference evidence="6 7" key="1">
    <citation type="submission" date="2015-10" db="EMBL/GenBank/DDBJ databases">
        <title>Metagenome-Assembled Genomes uncover a global brackish microbiome.</title>
        <authorList>
            <person name="Hugerth L.W."/>
            <person name="Larsson J."/>
            <person name="Alneberg J."/>
            <person name="Lindh M.V."/>
            <person name="Legrand C."/>
            <person name="Pinhassi J."/>
            <person name="Andersson A.F."/>
        </authorList>
    </citation>
    <scope>NUCLEOTIDE SEQUENCE [LARGE SCALE GENOMIC DNA]</scope>
    <source>
        <strain evidence="6">BACL2 MAG-120802-bin41</strain>
    </source>
</reference>
<dbReference type="SUPFAM" id="SSF51905">
    <property type="entry name" value="FAD/NAD(P)-binding domain"/>
    <property type="match status" value="1"/>
</dbReference>
<dbReference type="Gene3D" id="3.50.50.60">
    <property type="entry name" value="FAD/NAD(P)-binding domain"/>
    <property type="match status" value="2"/>
</dbReference>
<dbReference type="PANTHER" id="PTHR43557">
    <property type="entry name" value="APOPTOSIS-INDUCING FACTOR 1"/>
    <property type="match status" value="1"/>
</dbReference>
<comment type="caution">
    <text evidence="6">The sequence shown here is derived from an EMBL/GenBank/DDBJ whole genome shotgun (WGS) entry which is preliminary data.</text>
</comment>
<keyword evidence="4" id="KW-0560">Oxidoreductase</keyword>
<dbReference type="InterPro" id="IPR023753">
    <property type="entry name" value="FAD/NAD-binding_dom"/>
</dbReference>
<dbReference type="Pfam" id="PF07992">
    <property type="entry name" value="Pyr_redox_2"/>
    <property type="match status" value="1"/>
</dbReference>
<dbReference type="GO" id="GO:0016651">
    <property type="term" value="F:oxidoreductase activity, acting on NAD(P)H"/>
    <property type="evidence" value="ECO:0007669"/>
    <property type="project" value="TreeGrafter"/>
</dbReference>
<evidence type="ECO:0000313" key="7">
    <source>
        <dbReference type="Proteomes" id="UP000053941"/>
    </source>
</evidence>
<name>A0A0R2P2W0_9ACTN</name>
<feature type="domain" description="FAD/NAD(P)-binding" evidence="5">
    <location>
        <begin position="2"/>
        <end position="288"/>
    </location>
</feature>
<dbReference type="InterPro" id="IPR036188">
    <property type="entry name" value="FAD/NAD-bd_sf"/>
</dbReference>
<dbReference type="Proteomes" id="UP000053941">
    <property type="component" value="Unassembled WGS sequence"/>
</dbReference>
<evidence type="ECO:0000256" key="3">
    <source>
        <dbReference type="ARBA" id="ARBA00022827"/>
    </source>
</evidence>
<keyword evidence="2" id="KW-0285">Flavoprotein</keyword>
<evidence type="ECO:0000256" key="4">
    <source>
        <dbReference type="ARBA" id="ARBA00023002"/>
    </source>
</evidence>
<gene>
    <name evidence="6" type="ORF">ABR60_06615</name>
</gene>
<dbReference type="GO" id="GO:0005737">
    <property type="term" value="C:cytoplasm"/>
    <property type="evidence" value="ECO:0007669"/>
    <property type="project" value="TreeGrafter"/>
</dbReference>
<dbReference type="InterPro" id="IPR050446">
    <property type="entry name" value="FAD-oxidoreductase/Apoptosis"/>
</dbReference>
<organism evidence="6 7">
    <name type="scientific">Actinobacteria bacterium BACL2 MAG-120802-bin41</name>
    <dbReference type="NCBI Taxonomy" id="1655568"/>
    <lineage>
        <taxon>Bacteria</taxon>
        <taxon>Bacillati</taxon>
        <taxon>Actinomycetota</taxon>
        <taxon>Actinomycetes</taxon>
        <taxon>Actinomycetes incertae sedis</taxon>
        <taxon>ac1 cluster</taxon>
    </lineage>
</organism>
<comment type="cofactor">
    <cofactor evidence="1">
        <name>FAD</name>
        <dbReference type="ChEBI" id="CHEBI:57692"/>
    </cofactor>
</comment>
<dbReference type="PRINTS" id="PR00411">
    <property type="entry name" value="PNDRDTASEI"/>
</dbReference>
<evidence type="ECO:0000259" key="5">
    <source>
        <dbReference type="Pfam" id="PF07992"/>
    </source>
</evidence>
<evidence type="ECO:0000256" key="2">
    <source>
        <dbReference type="ARBA" id="ARBA00022630"/>
    </source>
</evidence>
<evidence type="ECO:0000256" key="1">
    <source>
        <dbReference type="ARBA" id="ARBA00001974"/>
    </source>
</evidence>
<dbReference type="SUPFAM" id="SSF55424">
    <property type="entry name" value="FAD/NAD-linked reductases, dimerisation (C-terminal) domain"/>
    <property type="match status" value="1"/>
</dbReference>
<sequence>MGGLRTAESLRRFGYSGDITIVGGEKHLPYNRPPLSKDLLAQGKDFDAVAFPIKDSELKAEFILADPATSLSCHEKRIYLASGRNLEYDYLVAATGLRSRQMHFPNNLKLGRYNLRTFDDAKAIGAAATPEKKVVILGAGFIGLELAATLRALGCSVAIVALEAIPLSPILGDDFGLAVQKRHEKEGVQFHLNRSVQDLIGDQKISGVLLSDGEILECDLLIEAVGSQTNTEWLEGNNLDIGNGVLTDNSLRAMRIDKSRVEDLFVVGDIARFPYVNIALPARRIEHWNIPVECGKRVGREISAIEGSESSSEFKQDEHFNPLPSFWSDQFSISILSYGEPKIADTISLLEGSLDSEFIFEYRREGSVVAVAGIGMRRKISALREEIRL</sequence>